<dbReference type="EMBL" id="CAACVJ010000038">
    <property type="protein sequence ID" value="VEP12080.1"/>
    <property type="molecule type" value="Genomic_DNA"/>
</dbReference>
<sequence length="284" mass="32666">MSNRQKQAEVLRRTQALRKEQKKEQVLKAIAEIQKQKKPLTFKNIATVAGCSISYLYKWDEIKAYIHELQNKKQTTLNSLGEDSKNRPHSLKTLHQVAKDKIRKLEAEIKELKHQNEILRGHVAEIYEIRDENERLRTQLKELTRPSPTSKVVSITTPIKEKKATSSTTATNNDIEELLIDSIKVLGIKVSKKLRAEIASRDIEKVKLSIEAFKQYRDNHDVKSQEACLLSMICDEAEPNTESKTQVSVKPQEKIVTAKYKSPKKLVDPDKLKKLSNIFNKKND</sequence>
<keyword evidence="3" id="KW-1185">Reference proteome</keyword>
<evidence type="ECO:0000313" key="3">
    <source>
        <dbReference type="Proteomes" id="UP000320055"/>
    </source>
</evidence>
<dbReference type="OrthoDB" id="533336at2"/>
<evidence type="ECO:0000313" key="2">
    <source>
        <dbReference type="EMBL" id="VEP12080.1"/>
    </source>
</evidence>
<reference evidence="2 3" key="1">
    <citation type="submission" date="2019-01" db="EMBL/GenBank/DDBJ databases">
        <authorList>
            <person name="Brito A."/>
        </authorList>
    </citation>
    <scope>NUCLEOTIDE SEQUENCE [LARGE SCALE GENOMIC DNA]</scope>
    <source>
        <strain evidence="2">1</strain>
    </source>
</reference>
<accession>A0A563VKV4</accession>
<proteinExistence type="predicted"/>
<dbReference type="Proteomes" id="UP000320055">
    <property type="component" value="Unassembled WGS sequence"/>
</dbReference>
<keyword evidence="1" id="KW-0175">Coiled coil</keyword>
<dbReference type="Pfam" id="PF19776">
    <property type="entry name" value="DUF6262"/>
    <property type="match status" value="1"/>
</dbReference>
<dbReference type="AlphaFoldDB" id="A0A563VKV4"/>
<name>A0A563VKV4_9CYAN</name>
<gene>
    <name evidence="2" type="ORF">H1P_1320002</name>
</gene>
<protein>
    <submittedName>
        <fullName evidence="2">Transposase</fullName>
    </submittedName>
</protein>
<dbReference type="RefSeq" id="WP_144869928.1">
    <property type="nucleotide sequence ID" value="NZ_LR213885.1"/>
</dbReference>
<dbReference type="InterPro" id="IPR046229">
    <property type="entry name" value="TnpC-like"/>
</dbReference>
<evidence type="ECO:0000256" key="1">
    <source>
        <dbReference type="SAM" id="Coils"/>
    </source>
</evidence>
<organism evidence="2 3">
    <name type="scientific">Hyella patelloides LEGE 07179</name>
    <dbReference type="NCBI Taxonomy" id="945734"/>
    <lineage>
        <taxon>Bacteria</taxon>
        <taxon>Bacillati</taxon>
        <taxon>Cyanobacteriota</taxon>
        <taxon>Cyanophyceae</taxon>
        <taxon>Pleurocapsales</taxon>
        <taxon>Hyellaceae</taxon>
        <taxon>Hyella</taxon>
    </lineage>
</organism>
<feature type="coiled-coil region" evidence="1">
    <location>
        <begin position="95"/>
        <end position="122"/>
    </location>
</feature>